<keyword evidence="3" id="KW-1185">Reference proteome</keyword>
<evidence type="ECO:0000259" key="1">
    <source>
        <dbReference type="Pfam" id="PF00753"/>
    </source>
</evidence>
<dbReference type="InterPro" id="IPR036866">
    <property type="entry name" value="RibonucZ/Hydroxyglut_hydro"/>
</dbReference>
<dbReference type="GO" id="GO:0016787">
    <property type="term" value="F:hydrolase activity"/>
    <property type="evidence" value="ECO:0007669"/>
    <property type="project" value="UniProtKB-KW"/>
</dbReference>
<dbReference type="Gene3D" id="3.60.15.10">
    <property type="entry name" value="Ribonuclease Z/Hydroxyacylglutathione hydrolase-like"/>
    <property type="match status" value="1"/>
</dbReference>
<name>A0A841JMD7_9BACT</name>
<dbReference type="PROSITE" id="PS51318">
    <property type="entry name" value="TAT"/>
    <property type="match status" value="1"/>
</dbReference>
<dbReference type="Pfam" id="PF00753">
    <property type="entry name" value="Lactamase_B"/>
    <property type="match status" value="1"/>
</dbReference>
<sequence length="426" mass="46118">MSIDLFRQSRRAFLQRSALAAGLSLQQTLLPSLGSANDGVGNQLSPWQPGTLDIHHINTGRGNSSLVICPDGTSLLIDAGASMSALKLLNPARPNDTKRAGQWIGRYVSRQLRATGKSEVDCALTTHLHPDHVGEVGPSSPKSSSGEYLLTGIADVEEEIHIRRLIDRGYPEYSYPQLPRDPSALNYIAFAKSLASRGSKVERVQVGHSGQIRLEHNAAGFPAFSIRTMAANGEVWTGHGEETVAHFPAIAGMKPPDFPSENSCSIALKLNYGRFSYFTGGDLTCDTNYGRDPWRDIETPASRAAGQVSVATVDHHGYFDAAGPDCVRALQPRVWILQAWHASHPAMSVLANLYSTDLYSGSRDVFAVGMKEEAALTTARFSDAMKSRDGHVLVRVAASGSEYQVIVLDDTDESDRVRAVFGPYPA</sequence>
<dbReference type="InterPro" id="IPR052159">
    <property type="entry name" value="Competence_DNA_uptake"/>
</dbReference>
<evidence type="ECO:0000313" key="2">
    <source>
        <dbReference type="EMBL" id="MBB6142516.1"/>
    </source>
</evidence>
<dbReference type="OrthoDB" id="9761531at2"/>
<proteinExistence type="predicted"/>
<dbReference type="SUPFAM" id="SSF56281">
    <property type="entry name" value="Metallo-hydrolase/oxidoreductase"/>
    <property type="match status" value="1"/>
</dbReference>
<dbReference type="EMBL" id="JACHEK010000001">
    <property type="protein sequence ID" value="MBB6142516.1"/>
    <property type="molecule type" value="Genomic_DNA"/>
</dbReference>
<dbReference type="AlphaFoldDB" id="A0A841JMD7"/>
<dbReference type="PANTHER" id="PTHR30619:SF1">
    <property type="entry name" value="RECOMBINATION PROTEIN 2"/>
    <property type="match status" value="1"/>
</dbReference>
<dbReference type="InterPro" id="IPR001279">
    <property type="entry name" value="Metallo-B-lactamas"/>
</dbReference>
<dbReference type="PANTHER" id="PTHR30619">
    <property type="entry name" value="DNA INTERNALIZATION/COMPETENCE PROTEIN COMEC/REC2"/>
    <property type="match status" value="1"/>
</dbReference>
<comment type="caution">
    <text evidence="2">The sequence shown here is derived from an EMBL/GenBank/DDBJ whole genome shotgun (WGS) entry which is preliminary data.</text>
</comment>
<feature type="domain" description="Metallo-beta-lactamase" evidence="1">
    <location>
        <begin position="60"/>
        <end position="137"/>
    </location>
</feature>
<protein>
    <submittedName>
        <fullName evidence="2">Beta-lactamase superfamily II metal-dependent hydrolase</fullName>
    </submittedName>
</protein>
<gene>
    <name evidence="2" type="ORF">HNQ77_000454</name>
</gene>
<evidence type="ECO:0000313" key="3">
    <source>
        <dbReference type="Proteomes" id="UP000538666"/>
    </source>
</evidence>
<accession>A0A841JMD7</accession>
<keyword evidence="2" id="KW-0378">Hydrolase</keyword>
<organism evidence="2 3">
    <name type="scientific">Silvibacterium bohemicum</name>
    <dbReference type="NCBI Taxonomy" id="1577686"/>
    <lineage>
        <taxon>Bacteria</taxon>
        <taxon>Pseudomonadati</taxon>
        <taxon>Acidobacteriota</taxon>
        <taxon>Terriglobia</taxon>
        <taxon>Terriglobales</taxon>
        <taxon>Acidobacteriaceae</taxon>
        <taxon>Silvibacterium</taxon>
    </lineage>
</organism>
<dbReference type="Proteomes" id="UP000538666">
    <property type="component" value="Unassembled WGS sequence"/>
</dbReference>
<reference evidence="2 3" key="1">
    <citation type="submission" date="2020-08" db="EMBL/GenBank/DDBJ databases">
        <title>Genomic Encyclopedia of Type Strains, Phase IV (KMG-IV): sequencing the most valuable type-strain genomes for metagenomic binning, comparative biology and taxonomic classification.</title>
        <authorList>
            <person name="Goeker M."/>
        </authorList>
    </citation>
    <scope>NUCLEOTIDE SEQUENCE [LARGE SCALE GENOMIC DNA]</scope>
    <source>
        <strain evidence="2 3">DSM 103733</strain>
    </source>
</reference>
<dbReference type="InterPro" id="IPR006311">
    <property type="entry name" value="TAT_signal"/>
</dbReference>
<dbReference type="RefSeq" id="WP_050057733.1">
    <property type="nucleotide sequence ID" value="NZ_JACHEK010000001.1"/>
</dbReference>